<gene>
    <name evidence="1" type="ORF">SAMN05443144_10689</name>
</gene>
<name>A0A1M4ZNX6_9BACT</name>
<dbReference type="Proteomes" id="UP000184041">
    <property type="component" value="Unassembled WGS sequence"/>
</dbReference>
<protein>
    <recommendedName>
        <fullName evidence="3">DUF4292 domain-containing protein</fullName>
    </recommendedName>
</protein>
<dbReference type="RefSeq" id="WP_084088101.1">
    <property type="nucleotide sequence ID" value="NZ_FQUS01000006.1"/>
</dbReference>
<proteinExistence type="predicted"/>
<dbReference type="PROSITE" id="PS51257">
    <property type="entry name" value="PROKAR_LIPOPROTEIN"/>
    <property type="match status" value="1"/>
</dbReference>
<reference evidence="1 2" key="1">
    <citation type="submission" date="2016-11" db="EMBL/GenBank/DDBJ databases">
        <authorList>
            <person name="Jaros S."/>
            <person name="Januszkiewicz K."/>
            <person name="Wedrychowicz H."/>
        </authorList>
    </citation>
    <scope>NUCLEOTIDE SEQUENCE [LARGE SCALE GENOMIC DNA]</scope>
    <source>
        <strain evidence="1 2">DSM 21986</strain>
    </source>
</reference>
<dbReference type="STRING" id="1194090.SAMN05443144_10689"/>
<dbReference type="AlphaFoldDB" id="A0A1M4ZNX6"/>
<sequence>MMTDAFRIPISLRPNAALILLCMVLASCSGTKEMAEVSKEGYQSSPADGKTIADRLPDYTDTLHTLKGKGRAIVSEPNNTERATLLFSSNRSKSLVTIRNGLGIEGGQLLTDGDTLLVYNKVDNYARRIPVRGGNLDRINQLASLNILDIINFTLNADHVEKVQENDTHFKLFLSTGARVFVDKESHLVSEVIQPANSGLPYAKIQYDAYAQLKEFRLPRRITIFGADGQSKIALQVGSLELNPSLEPLTINLPEDTRIYHR</sequence>
<dbReference type="EMBL" id="FQUS01000006">
    <property type="protein sequence ID" value="SHF19691.1"/>
    <property type="molecule type" value="Genomic_DNA"/>
</dbReference>
<dbReference type="OrthoDB" id="1524598at2"/>
<evidence type="ECO:0008006" key="3">
    <source>
        <dbReference type="Google" id="ProtNLM"/>
    </source>
</evidence>
<evidence type="ECO:0000313" key="2">
    <source>
        <dbReference type="Proteomes" id="UP000184041"/>
    </source>
</evidence>
<evidence type="ECO:0000313" key="1">
    <source>
        <dbReference type="EMBL" id="SHF19691.1"/>
    </source>
</evidence>
<organism evidence="1 2">
    <name type="scientific">Fodinibius roseus</name>
    <dbReference type="NCBI Taxonomy" id="1194090"/>
    <lineage>
        <taxon>Bacteria</taxon>
        <taxon>Pseudomonadati</taxon>
        <taxon>Balneolota</taxon>
        <taxon>Balneolia</taxon>
        <taxon>Balneolales</taxon>
        <taxon>Balneolaceae</taxon>
        <taxon>Fodinibius</taxon>
    </lineage>
</organism>
<keyword evidence="2" id="KW-1185">Reference proteome</keyword>
<accession>A0A1M4ZNX6</accession>